<name>A0A4R6KNJ8_9ACTN</name>
<evidence type="ECO:0000313" key="3">
    <source>
        <dbReference type="Proteomes" id="UP000295388"/>
    </source>
</evidence>
<keyword evidence="1" id="KW-0732">Signal</keyword>
<evidence type="ECO:0000256" key="1">
    <source>
        <dbReference type="SAM" id="SignalP"/>
    </source>
</evidence>
<organism evidence="2 3">
    <name type="scientific">Kribbella caucasensis</name>
    <dbReference type="NCBI Taxonomy" id="2512215"/>
    <lineage>
        <taxon>Bacteria</taxon>
        <taxon>Bacillati</taxon>
        <taxon>Actinomycetota</taxon>
        <taxon>Actinomycetes</taxon>
        <taxon>Propionibacteriales</taxon>
        <taxon>Kribbellaceae</taxon>
        <taxon>Kribbella</taxon>
    </lineage>
</organism>
<feature type="chain" id="PRO_5020734281" evidence="1">
    <location>
        <begin position="26"/>
        <end position="443"/>
    </location>
</feature>
<sequence length="443" mass="46228">MLKRSIALAGSVALLGGVTGQVAQADTRKAAAISAVQVEWADAEHTNIKITWTETTPVANTLSLGTSGSPVTTEFGVSPVGADNEFIIDSASLLDSAGHSSTADPAAKSWIVVAADGETSARSADFDRFLYQPSGVTVSFTADNQISWSIPASPNSVQDDPLDVPSQLRYLVIRRLDPDPASAGSACQNEDVATTSTTTGVVAPNGQPYELSVNPDNEWGARLGPVANVRLATSATISAPASSPYGGNTTITGQVTGRSLQISGPPSDPICDEATIGVPNQSVVLQQRTSSTAAWTVVGTTKTDATGKYTAVVKNPGHREYRVVPANTGGVGAAAHGAAPTASRAVRAITRVVSAKFIQPVITYGTKPQAYLWVDPAGTQQAALQFKNASGVWQGVMYKTLYAGRGIATYSWNRRGATQFRWWVPATPTADATYSGIFTLTVR</sequence>
<keyword evidence="3" id="KW-1185">Reference proteome</keyword>
<feature type="signal peptide" evidence="1">
    <location>
        <begin position="1"/>
        <end position="25"/>
    </location>
</feature>
<dbReference type="AlphaFoldDB" id="A0A4R6KNJ8"/>
<dbReference type="OrthoDB" id="3812161at2"/>
<reference evidence="2 3" key="1">
    <citation type="submission" date="2019-03" db="EMBL/GenBank/DDBJ databases">
        <title>Genomic Encyclopedia of Type Strains, Phase III (KMG-III): the genomes of soil and plant-associated and newly described type strains.</title>
        <authorList>
            <person name="Whitman W."/>
        </authorList>
    </citation>
    <scope>NUCLEOTIDE SEQUENCE [LARGE SCALE GENOMIC DNA]</scope>
    <source>
        <strain evidence="2 3">VKM Ac-2527</strain>
    </source>
</reference>
<dbReference type="EMBL" id="SNWQ01000002">
    <property type="protein sequence ID" value="TDO52576.1"/>
    <property type="molecule type" value="Genomic_DNA"/>
</dbReference>
<comment type="caution">
    <text evidence="2">The sequence shown here is derived from an EMBL/GenBank/DDBJ whole genome shotgun (WGS) entry which is preliminary data.</text>
</comment>
<protein>
    <submittedName>
        <fullName evidence="2">Uncharacterized protein</fullName>
    </submittedName>
</protein>
<gene>
    <name evidence="2" type="ORF">EV643_102415</name>
</gene>
<proteinExistence type="predicted"/>
<accession>A0A4R6KNJ8</accession>
<evidence type="ECO:0000313" key="2">
    <source>
        <dbReference type="EMBL" id="TDO52576.1"/>
    </source>
</evidence>
<dbReference type="Proteomes" id="UP000295388">
    <property type="component" value="Unassembled WGS sequence"/>
</dbReference>
<dbReference type="RefSeq" id="WP_133798984.1">
    <property type="nucleotide sequence ID" value="NZ_SNWQ01000002.1"/>
</dbReference>